<feature type="domain" description="RING-type" evidence="3">
    <location>
        <begin position="128"/>
        <end position="183"/>
    </location>
</feature>
<dbReference type="InterPro" id="IPR001841">
    <property type="entry name" value="Znf_RING"/>
</dbReference>
<feature type="compositionally biased region" description="Basic and acidic residues" evidence="2">
    <location>
        <begin position="524"/>
        <end position="544"/>
    </location>
</feature>
<dbReference type="Gene3D" id="3.30.40.10">
    <property type="entry name" value="Zinc/RING finger domain, C3HC4 (zinc finger)"/>
    <property type="match status" value="1"/>
</dbReference>
<dbReference type="GO" id="GO:0008270">
    <property type="term" value="F:zinc ion binding"/>
    <property type="evidence" value="ECO:0007669"/>
    <property type="project" value="UniProtKB-KW"/>
</dbReference>
<evidence type="ECO:0000313" key="5">
    <source>
        <dbReference type="Proteomes" id="UP000567885"/>
    </source>
</evidence>
<proteinExistence type="predicted"/>
<dbReference type="OrthoDB" id="8062037at2759"/>
<feature type="compositionally biased region" description="Basic and acidic residues" evidence="2">
    <location>
        <begin position="353"/>
        <end position="362"/>
    </location>
</feature>
<keyword evidence="1" id="KW-0863">Zinc-finger</keyword>
<evidence type="ECO:0000256" key="1">
    <source>
        <dbReference type="PROSITE-ProRule" id="PRU00175"/>
    </source>
</evidence>
<feature type="region of interest" description="Disordered" evidence="2">
    <location>
        <begin position="353"/>
        <end position="413"/>
    </location>
</feature>
<evidence type="ECO:0000313" key="4">
    <source>
        <dbReference type="EMBL" id="KAF5658369.1"/>
    </source>
</evidence>
<comment type="caution">
    <text evidence="4">The sequence shown here is derived from an EMBL/GenBank/DDBJ whole genome shotgun (WGS) entry which is preliminary data.</text>
</comment>
<keyword evidence="5" id="KW-1185">Reference proteome</keyword>
<dbReference type="EMBL" id="JAAGWQ010000240">
    <property type="protein sequence ID" value="KAF5658369.1"/>
    <property type="molecule type" value="Genomic_DNA"/>
</dbReference>
<evidence type="ECO:0000256" key="2">
    <source>
        <dbReference type="SAM" id="MobiDB-lite"/>
    </source>
</evidence>
<dbReference type="AlphaFoldDB" id="A0A8H5WHL1"/>
<keyword evidence="1" id="KW-0862">Zinc</keyword>
<feature type="region of interest" description="Disordered" evidence="2">
    <location>
        <begin position="433"/>
        <end position="544"/>
    </location>
</feature>
<accession>A0A8H5WHL1</accession>
<dbReference type="SUPFAM" id="SSF57850">
    <property type="entry name" value="RING/U-box"/>
    <property type="match status" value="1"/>
</dbReference>
<keyword evidence="1" id="KW-0479">Metal-binding</keyword>
<dbReference type="PROSITE" id="PS50089">
    <property type="entry name" value="ZF_RING_2"/>
    <property type="match status" value="1"/>
</dbReference>
<feature type="compositionally biased region" description="Polar residues" evidence="2">
    <location>
        <begin position="81"/>
        <end position="116"/>
    </location>
</feature>
<evidence type="ECO:0000259" key="3">
    <source>
        <dbReference type="PROSITE" id="PS50089"/>
    </source>
</evidence>
<gene>
    <name evidence="4" type="ORF">FHETE_9929</name>
</gene>
<organism evidence="4 5">
    <name type="scientific">Fusarium heterosporum</name>
    <dbReference type="NCBI Taxonomy" id="42747"/>
    <lineage>
        <taxon>Eukaryota</taxon>
        <taxon>Fungi</taxon>
        <taxon>Dikarya</taxon>
        <taxon>Ascomycota</taxon>
        <taxon>Pezizomycotina</taxon>
        <taxon>Sordariomycetes</taxon>
        <taxon>Hypocreomycetidae</taxon>
        <taxon>Hypocreales</taxon>
        <taxon>Nectriaceae</taxon>
        <taxon>Fusarium</taxon>
        <taxon>Fusarium heterosporum species complex</taxon>
    </lineage>
</organism>
<sequence length="544" mass="60709">MAQTPEQDSFSRLLTALRPKLFQNRFGTRDSSAQSSIELQESHELPLPSIPLPLNLTPAVTLTPAESSTLAGSSTLAKSSTAAGTLTQTESLPKSSGTAHQNSGFRVNGPPQNTRSRFIKHAGSNNFCPACGKRYTHTTADYNKWLNSEQIVYLCCGHAFGASCIEEYLAGLNINGQEHRCPMGGCTSIQHECSHITIPLQRPPQGSPPSMDSTLIPSNCESCSTAEVTKLHTSMTQHHGKMAEAGEKLRLMTNTAYGNRLEWKFQKKWHNWKLNRAHRKIDAQHEKHRKHRLDESKTQWFLWYRCYLQPAQDMSPQELETLRRRLINRPDQDVPLGLPLDKPENIPKRHLEGLNRLRKEPSSFEENNQAIGKSRRNDKAEERTGASTEDKGKGTEMVRAEKETKAANAPTLAPVTKDARTLTEQYPSMAEHMMRDSWNDPPPEPLSQTCQQSLSSVPKKVTFEEPSTGDTRPLRSPGPADLSNSLVRIIMGDAPDQPRQVSERLSGPSSSFLTTGQNSSYVNRRVDIGPEVLNHEEERLDPSP</sequence>
<feature type="compositionally biased region" description="Polar residues" evidence="2">
    <location>
        <begin position="446"/>
        <end position="456"/>
    </location>
</feature>
<dbReference type="InterPro" id="IPR013083">
    <property type="entry name" value="Znf_RING/FYVE/PHD"/>
</dbReference>
<reference evidence="4 5" key="1">
    <citation type="submission" date="2020-05" db="EMBL/GenBank/DDBJ databases">
        <title>Identification and distribution of gene clusters putatively required for synthesis of sphingolipid metabolism inhibitors in phylogenetically diverse species of the filamentous fungus Fusarium.</title>
        <authorList>
            <person name="Kim H.-S."/>
            <person name="Busman M."/>
            <person name="Brown D.W."/>
            <person name="Divon H."/>
            <person name="Uhlig S."/>
            <person name="Proctor R.H."/>
        </authorList>
    </citation>
    <scope>NUCLEOTIDE SEQUENCE [LARGE SCALE GENOMIC DNA]</scope>
    <source>
        <strain evidence="4 5">NRRL 20693</strain>
    </source>
</reference>
<name>A0A8H5WHL1_FUSHE</name>
<feature type="compositionally biased region" description="Polar residues" evidence="2">
    <location>
        <begin position="507"/>
        <end position="522"/>
    </location>
</feature>
<feature type="region of interest" description="Disordered" evidence="2">
    <location>
        <begin position="81"/>
        <end position="118"/>
    </location>
</feature>
<feature type="compositionally biased region" description="Basic and acidic residues" evidence="2">
    <location>
        <begin position="375"/>
        <end position="405"/>
    </location>
</feature>
<protein>
    <submittedName>
        <fullName evidence="4">Ring finger domain-containing protein</fullName>
    </submittedName>
</protein>
<dbReference type="Proteomes" id="UP000567885">
    <property type="component" value="Unassembled WGS sequence"/>
</dbReference>